<accession>A0ABR8E867</accession>
<reference evidence="2 3" key="1">
    <citation type="journal article" date="2020" name="ISME J.">
        <title>Comparative genomics reveals insights into cyanobacterial evolution and habitat adaptation.</title>
        <authorList>
            <person name="Chen M.Y."/>
            <person name="Teng W.K."/>
            <person name="Zhao L."/>
            <person name="Hu C.X."/>
            <person name="Zhou Y.K."/>
            <person name="Han B.P."/>
            <person name="Song L.R."/>
            <person name="Shu W.S."/>
        </authorList>
    </citation>
    <scope>NUCLEOTIDE SEQUENCE [LARGE SCALE GENOMIC DNA]</scope>
    <source>
        <strain evidence="2 3">FACHB-1370</strain>
    </source>
</reference>
<protein>
    <submittedName>
        <fullName evidence="2">Uncharacterized protein</fullName>
    </submittedName>
</protein>
<evidence type="ECO:0000313" key="2">
    <source>
        <dbReference type="EMBL" id="MBD2542826.1"/>
    </source>
</evidence>
<organism evidence="2 3">
    <name type="scientific">Planktothricoides raciborskii FACHB-1370</name>
    <dbReference type="NCBI Taxonomy" id="2949576"/>
    <lineage>
        <taxon>Bacteria</taxon>
        <taxon>Bacillati</taxon>
        <taxon>Cyanobacteriota</taxon>
        <taxon>Cyanophyceae</taxon>
        <taxon>Oscillatoriophycideae</taxon>
        <taxon>Oscillatoriales</taxon>
        <taxon>Oscillatoriaceae</taxon>
        <taxon>Planktothricoides</taxon>
    </lineage>
</organism>
<keyword evidence="1" id="KW-0812">Transmembrane</keyword>
<dbReference type="RefSeq" id="WP_190877131.1">
    <property type="nucleotide sequence ID" value="NZ_JACJSK010000003.1"/>
</dbReference>
<keyword evidence="1" id="KW-0472">Membrane</keyword>
<keyword evidence="3" id="KW-1185">Reference proteome</keyword>
<sequence length="76" mass="8874">MNAQEPYESNDKNRVILDATEKIETVMGLDPHFQSYQPQISQAEAPPGQSMGLMVLWFLVLFVQVMMFWQQKRKDL</sequence>
<keyword evidence="1" id="KW-1133">Transmembrane helix</keyword>
<dbReference type="Proteomes" id="UP000641954">
    <property type="component" value="Unassembled WGS sequence"/>
</dbReference>
<evidence type="ECO:0000313" key="3">
    <source>
        <dbReference type="Proteomes" id="UP000641954"/>
    </source>
</evidence>
<proteinExistence type="predicted"/>
<feature type="transmembrane region" description="Helical" evidence="1">
    <location>
        <begin position="51"/>
        <end position="69"/>
    </location>
</feature>
<gene>
    <name evidence="2" type="ORF">H6G72_02915</name>
</gene>
<name>A0ABR8E867_9CYAN</name>
<evidence type="ECO:0000256" key="1">
    <source>
        <dbReference type="SAM" id="Phobius"/>
    </source>
</evidence>
<comment type="caution">
    <text evidence="2">The sequence shown here is derived from an EMBL/GenBank/DDBJ whole genome shotgun (WGS) entry which is preliminary data.</text>
</comment>
<dbReference type="EMBL" id="JACJSK010000003">
    <property type="protein sequence ID" value="MBD2542826.1"/>
    <property type="molecule type" value="Genomic_DNA"/>
</dbReference>